<proteinExistence type="predicted"/>
<evidence type="ECO:0000313" key="1">
    <source>
        <dbReference type="EMBL" id="PBK69477.1"/>
    </source>
</evidence>
<protein>
    <submittedName>
        <fullName evidence="1">Uncharacterized protein</fullName>
    </submittedName>
</protein>
<gene>
    <name evidence="1" type="ORF">ARMSODRAFT_957103</name>
</gene>
<accession>A0A2H3BY05</accession>
<dbReference type="AlphaFoldDB" id="A0A2H3BY05"/>
<keyword evidence="2" id="KW-1185">Reference proteome</keyword>
<name>A0A2H3BY05_9AGAR</name>
<organism evidence="1 2">
    <name type="scientific">Armillaria solidipes</name>
    <dbReference type="NCBI Taxonomy" id="1076256"/>
    <lineage>
        <taxon>Eukaryota</taxon>
        <taxon>Fungi</taxon>
        <taxon>Dikarya</taxon>
        <taxon>Basidiomycota</taxon>
        <taxon>Agaricomycotina</taxon>
        <taxon>Agaricomycetes</taxon>
        <taxon>Agaricomycetidae</taxon>
        <taxon>Agaricales</taxon>
        <taxon>Marasmiineae</taxon>
        <taxon>Physalacriaceae</taxon>
        <taxon>Armillaria</taxon>
    </lineage>
</organism>
<sequence>MLENYPTVLTTEILEIKTRLFGSREPTLKRRTKASRCGSCVSSSTKLSAPWTTRFCDKAMYFYPGAAPWVLEGKDTVDDLPVEITTFPPSTAPYDDLFLSILHKHDASSKRRGEVALDDDGKRENLEGGCVGCGLQEASCEGSVLNQRDVVRCSILRRDDISSSGEQT</sequence>
<reference evidence="2" key="1">
    <citation type="journal article" date="2017" name="Nat. Ecol. Evol.">
        <title>Genome expansion and lineage-specific genetic innovations in the forest pathogenic fungi Armillaria.</title>
        <authorList>
            <person name="Sipos G."/>
            <person name="Prasanna A.N."/>
            <person name="Walter M.C."/>
            <person name="O'Connor E."/>
            <person name="Balint B."/>
            <person name="Krizsan K."/>
            <person name="Kiss B."/>
            <person name="Hess J."/>
            <person name="Varga T."/>
            <person name="Slot J."/>
            <person name="Riley R."/>
            <person name="Boka B."/>
            <person name="Rigling D."/>
            <person name="Barry K."/>
            <person name="Lee J."/>
            <person name="Mihaltcheva S."/>
            <person name="LaButti K."/>
            <person name="Lipzen A."/>
            <person name="Waldron R."/>
            <person name="Moloney N.M."/>
            <person name="Sperisen C."/>
            <person name="Kredics L."/>
            <person name="Vagvoelgyi C."/>
            <person name="Patrignani A."/>
            <person name="Fitzpatrick D."/>
            <person name="Nagy I."/>
            <person name="Doyle S."/>
            <person name="Anderson J.B."/>
            <person name="Grigoriev I.V."/>
            <person name="Gueldener U."/>
            <person name="Muensterkoetter M."/>
            <person name="Nagy L.G."/>
        </authorList>
    </citation>
    <scope>NUCLEOTIDE SEQUENCE [LARGE SCALE GENOMIC DNA]</scope>
    <source>
        <strain evidence="2">28-4</strain>
    </source>
</reference>
<dbReference type="EMBL" id="KZ293429">
    <property type="protein sequence ID" value="PBK69477.1"/>
    <property type="molecule type" value="Genomic_DNA"/>
</dbReference>
<evidence type="ECO:0000313" key="2">
    <source>
        <dbReference type="Proteomes" id="UP000218334"/>
    </source>
</evidence>
<dbReference type="Proteomes" id="UP000218334">
    <property type="component" value="Unassembled WGS sequence"/>
</dbReference>